<dbReference type="InParanoid" id="D8R4F5"/>
<keyword evidence="2" id="KW-1185">Reference proteome</keyword>
<name>D8R4F5_SELML</name>
<dbReference type="EMBL" id="GL377571">
    <property type="protein sequence ID" value="EFJ33459.1"/>
    <property type="molecule type" value="Genomic_DNA"/>
</dbReference>
<protein>
    <submittedName>
        <fullName evidence="1">Uncharacterized protein</fullName>
    </submittedName>
</protein>
<proteinExistence type="predicted"/>
<dbReference type="HOGENOM" id="CLU_1613621_0_0_1"/>
<gene>
    <name evidence="1" type="ORF">SELMODRAFT_407255</name>
</gene>
<sequence length="165" mass="19514">MVHQGYQAVVPQELKHWHLAHLHHLEHPHSTRFVFIARSPTLTKSKWYKKVFSNNQHNEVTFSYYYLKKLAAMIMLQKIMDADQFLPHKQAHNIINFKLQYPNSDWLKVQSEKAGSLCDRAPCADGIQFIIYEFDRIFRKQILDFGQPRFVPIYPQIIPLDHQAG</sequence>
<dbReference type="Proteomes" id="UP000001514">
    <property type="component" value="Unassembled WGS sequence"/>
</dbReference>
<dbReference type="KEGG" id="smo:SELMODRAFT_407255"/>
<evidence type="ECO:0000313" key="1">
    <source>
        <dbReference type="EMBL" id="EFJ33459.1"/>
    </source>
</evidence>
<reference evidence="1 2" key="1">
    <citation type="journal article" date="2011" name="Science">
        <title>The Selaginella genome identifies genetic changes associated with the evolution of vascular plants.</title>
        <authorList>
            <person name="Banks J.A."/>
            <person name="Nishiyama T."/>
            <person name="Hasebe M."/>
            <person name="Bowman J.L."/>
            <person name="Gribskov M."/>
            <person name="dePamphilis C."/>
            <person name="Albert V.A."/>
            <person name="Aono N."/>
            <person name="Aoyama T."/>
            <person name="Ambrose B.A."/>
            <person name="Ashton N.W."/>
            <person name="Axtell M.J."/>
            <person name="Barker E."/>
            <person name="Barker M.S."/>
            <person name="Bennetzen J.L."/>
            <person name="Bonawitz N.D."/>
            <person name="Chapple C."/>
            <person name="Cheng C."/>
            <person name="Correa L.G."/>
            <person name="Dacre M."/>
            <person name="DeBarry J."/>
            <person name="Dreyer I."/>
            <person name="Elias M."/>
            <person name="Engstrom E.M."/>
            <person name="Estelle M."/>
            <person name="Feng L."/>
            <person name="Finet C."/>
            <person name="Floyd S.K."/>
            <person name="Frommer W.B."/>
            <person name="Fujita T."/>
            <person name="Gramzow L."/>
            <person name="Gutensohn M."/>
            <person name="Harholt J."/>
            <person name="Hattori M."/>
            <person name="Heyl A."/>
            <person name="Hirai T."/>
            <person name="Hiwatashi Y."/>
            <person name="Ishikawa M."/>
            <person name="Iwata M."/>
            <person name="Karol K.G."/>
            <person name="Koehler B."/>
            <person name="Kolukisaoglu U."/>
            <person name="Kubo M."/>
            <person name="Kurata T."/>
            <person name="Lalonde S."/>
            <person name="Li K."/>
            <person name="Li Y."/>
            <person name="Litt A."/>
            <person name="Lyons E."/>
            <person name="Manning G."/>
            <person name="Maruyama T."/>
            <person name="Michael T.P."/>
            <person name="Mikami K."/>
            <person name="Miyazaki S."/>
            <person name="Morinaga S."/>
            <person name="Murata T."/>
            <person name="Mueller-Roeber B."/>
            <person name="Nelson D.R."/>
            <person name="Obara M."/>
            <person name="Oguri Y."/>
            <person name="Olmstead R.G."/>
            <person name="Onodera N."/>
            <person name="Petersen B.L."/>
            <person name="Pils B."/>
            <person name="Prigge M."/>
            <person name="Rensing S.A."/>
            <person name="Riano-Pachon D.M."/>
            <person name="Roberts A.W."/>
            <person name="Sato Y."/>
            <person name="Scheller H.V."/>
            <person name="Schulz B."/>
            <person name="Schulz C."/>
            <person name="Shakirov E.V."/>
            <person name="Shibagaki N."/>
            <person name="Shinohara N."/>
            <person name="Shippen D.E."/>
            <person name="Soerensen I."/>
            <person name="Sotooka R."/>
            <person name="Sugimoto N."/>
            <person name="Sugita M."/>
            <person name="Sumikawa N."/>
            <person name="Tanurdzic M."/>
            <person name="Theissen G."/>
            <person name="Ulvskov P."/>
            <person name="Wakazuki S."/>
            <person name="Weng J.K."/>
            <person name="Willats W.W."/>
            <person name="Wipf D."/>
            <person name="Wolf P.G."/>
            <person name="Yang L."/>
            <person name="Zimmer A.D."/>
            <person name="Zhu Q."/>
            <person name="Mitros T."/>
            <person name="Hellsten U."/>
            <person name="Loque D."/>
            <person name="Otillar R."/>
            <person name="Salamov A."/>
            <person name="Schmutz J."/>
            <person name="Shapiro H."/>
            <person name="Lindquist E."/>
            <person name="Lucas S."/>
            <person name="Rokhsar D."/>
            <person name="Grigoriev I.V."/>
        </authorList>
    </citation>
    <scope>NUCLEOTIDE SEQUENCE [LARGE SCALE GENOMIC DNA]</scope>
</reference>
<dbReference type="Gramene" id="EFJ33459">
    <property type="protein sequence ID" value="EFJ33459"/>
    <property type="gene ID" value="SELMODRAFT_407255"/>
</dbReference>
<organism evidence="2">
    <name type="scientific">Selaginella moellendorffii</name>
    <name type="common">Spikemoss</name>
    <dbReference type="NCBI Taxonomy" id="88036"/>
    <lineage>
        <taxon>Eukaryota</taxon>
        <taxon>Viridiplantae</taxon>
        <taxon>Streptophyta</taxon>
        <taxon>Embryophyta</taxon>
        <taxon>Tracheophyta</taxon>
        <taxon>Lycopodiopsida</taxon>
        <taxon>Selaginellales</taxon>
        <taxon>Selaginellaceae</taxon>
        <taxon>Selaginella</taxon>
    </lineage>
</organism>
<accession>D8R4F5</accession>
<dbReference type="AlphaFoldDB" id="D8R4F5"/>
<evidence type="ECO:0000313" key="2">
    <source>
        <dbReference type="Proteomes" id="UP000001514"/>
    </source>
</evidence>